<dbReference type="Gene3D" id="2.170.130.10">
    <property type="entry name" value="TonB-dependent receptor, plug domain"/>
    <property type="match status" value="1"/>
</dbReference>
<keyword evidence="3 7" id="KW-1134">Transmembrane beta strand</keyword>
<gene>
    <name evidence="9" type="ORF">D8S85_17240</name>
</gene>
<evidence type="ECO:0000256" key="6">
    <source>
        <dbReference type="ARBA" id="ARBA00023237"/>
    </source>
</evidence>
<dbReference type="KEGG" id="buy:D8S85_17240"/>
<evidence type="ECO:0000256" key="4">
    <source>
        <dbReference type="ARBA" id="ARBA00022692"/>
    </source>
</evidence>
<dbReference type="FunFam" id="2.170.130.10:FF:000003">
    <property type="entry name" value="SusC/RagA family TonB-linked outer membrane protein"/>
    <property type="match status" value="1"/>
</dbReference>
<dbReference type="InterPro" id="IPR023997">
    <property type="entry name" value="TonB-dep_OMP_SusC/RagA_CS"/>
</dbReference>
<dbReference type="SMART" id="SM00965">
    <property type="entry name" value="STN"/>
    <property type="match status" value="1"/>
</dbReference>
<dbReference type="Gene3D" id="2.60.40.1120">
    <property type="entry name" value="Carboxypeptidase-like, regulatory domain"/>
    <property type="match status" value="1"/>
</dbReference>
<dbReference type="Pfam" id="PF07715">
    <property type="entry name" value="Plug"/>
    <property type="match status" value="1"/>
</dbReference>
<dbReference type="OrthoDB" id="601301at2"/>
<evidence type="ECO:0000313" key="10">
    <source>
        <dbReference type="Proteomes" id="UP000270673"/>
    </source>
</evidence>
<dbReference type="PROSITE" id="PS52016">
    <property type="entry name" value="TONB_DEPENDENT_REC_3"/>
    <property type="match status" value="1"/>
</dbReference>
<keyword evidence="10" id="KW-1185">Reference proteome</keyword>
<reference evidence="9 10" key="1">
    <citation type="submission" date="2018-10" db="EMBL/GenBank/DDBJ databases">
        <title>Butyricimonas faecalis sp. nov., isolated from human faeces and emended description of the genus Butyricimonas.</title>
        <authorList>
            <person name="Le Roy T."/>
            <person name="Van der Smissen P."/>
            <person name="Paquot A."/>
            <person name="Delzenne N."/>
            <person name="Muccioli G."/>
            <person name="Collet J.-F."/>
            <person name="Cani P.D."/>
        </authorList>
    </citation>
    <scope>NUCLEOTIDE SEQUENCE [LARGE SCALE GENOMIC DNA]</scope>
    <source>
        <strain evidence="9 10">H184</strain>
    </source>
</reference>
<dbReference type="InterPro" id="IPR008969">
    <property type="entry name" value="CarboxyPept-like_regulatory"/>
</dbReference>
<evidence type="ECO:0000259" key="8">
    <source>
        <dbReference type="SMART" id="SM00965"/>
    </source>
</evidence>
<evidence type="ECO:0000256" key="5">
    <source>
        <dbReference type="ARBA" id="ARBA00023136"/>
    </source>
</evidence>
<accession>A0A3S9VX67</accession>
<dbReference type="Proteomes" id="UP000270673">
    <property type="component" value="Chromosome"/>
</dbReference>
<dbReference type="NCBIfam" id="TIGR04057">
    <property type="entry name" value="SusC_RagA_signa"/>
    <property type="match status" value="1"/>
</dbReference>
<keyword evidence="2 7" id="KW-0813">Transport</keyword>
<keyword evidence="4 7" id="KW-0812">Transmembrane</keyword>
<evidence type="ECO:0000313" key="9">
    <source>
        <dbReference type="EMBL" id="AZS31124.1"/>
    </source>
</evidence>
<sequence>MKKKPICYTFRECIFRNAGFFKRFLGLLSLLVIGNIGIVMAQEVPKFTVNFKNASLVEVFDYFGGKSDYKFTYNSESVKGESKKISETFKNATLQQILTKCLEDTRFSFEIVGKNVVISLKKQPDVKLIEISGKVVDENGNSVPGATVLIQGTSQGVVTNIEGQYRINVRPTDILRVSFIGYKTEIVELKGRTKVNVRLTPDQQKLDEVQVVAFGTQKKESVVSAITTIRPMDLKSSSSDLTTSLTGKIAGIIGWQTGGAPGALTEEEMNTKFYIRGISSSNGASEPLILIDGVESSRLDLARMVPEDIESFSVLKDASATAMYGARGANGVILVTTKKGEAGSVYTSVRYEAVASMPTKEIEVVDPKTYMRMYNEALLTRNPNATPAYSLTKIERTGDPRYPSYVYPANDWYDILFKDYSVNHRVGVNVRGGSELMQYYASVNYTNDQGMLKTDRLNQFDVNIKNSTLSSRINLNVDLNSAIRLLVNTSFSIDKYHGPLAETSEAYALAFNASPVDFAPTYPGDKQYGWPHLRFGNIPGGPDSGVKNPYASLQAGYKERGRYSVTTRAEYIHNLSSLVKGLELRASVSLSKTGYDMNAFSTQPFYYWLNTENGGYDFETGEHTLTLVKSGRRTLQQPMSGGTAASSTTQWVYEGRLLHTAAWGGADATLHQTSLTAVFQAQQANSAPSRELFNSFEQRNLSFSMRGSYGFLDRYFVEASFGYNGSERFTKNNRMGFFPAVGGAWLISKENFMQNISSRISFLKLRASWGKVGNDGIIKDPRFVYMPEIVTTGFKSFVYPDAGIDDPFHRKEVKNYGDPDVKWEVSEQINLGLETRLFKDILEINADFYQEIRHNIIESRTVLPANMGVEVAPLDNMGKVRSRGVDLSAKVQHAFSKDFWVIFNGTFTYSKAIYKELEEAFDKPRWQWKTGHELSQEVGYIAEGLFRDQAEIDNSPQAKTTSMPGDIRYRDVNGDGVIDIEDAVHIGFPTTPRFVYGFSGFINYKNWEFNFAFQGSGQRGFFTRPDALSPFVGNHAMLKAIYDSHWTENTTDNHPFWPRLSTQSITVNNPQEDWYNQNNTEVRKSTYFMQECTFLRCTSLELAYNLPRTLCQKLRMQNVKFFTRANNPFMITNFKLWDVELGEYGFNYPIQKTYAIGINVSF</sequence>
<evidence type="ECO:0000256" key="1">
    <source>
        <dbReference type="ARBA" id="ARBA00004571"/>
    </source>
</evidence>
<dbReference type="InterPro" id="IPR037066">
    <property type="entry name" value="Plug_dom_sf"/>
</dbReference>
<dbReference type="SUPFAM" id="SSF49464">
    <property type="entry name" value="Carboxypeptidase regulatory domain-like"/>
    <property type="match status" value="1"/>
</dbReference>
<organism evidence="9 10">
    <name type="scientific">Butyricimonas faecalis</name>
    <dbReference type="NCBI Taxonomy" id="2093856"/>
    <lineage>
        <taxon>Bacteria</taxon>
        <taxon>Pseudomonadati</taxon>
        <taxon>Bacteroidota</taxon>
        <taxon>Bacteroidia</taxon>
        <taxon>Bacteroidales</taxon>
        <taxon>Odoribacteraceae</taxon>
        <taxon>Butyricimonas</taxon>
    </lineage>
</organism>
<dbReference type="InterPro" id="IPR011662">
    <property type="entry name" value="Secretin/TonB_short_N"/>
</dbReference>
<comment type="subcellular location">
    <subcellularLocation>
        <location evidence="1 7">Cell outer membrane</location>
        <topology evidence="1 7">Multi-pass membrane protein</topology>
    </subcellularLocation>
</comment>
<dbReference type="NCBIfam" id="TIGR04056">
    <property type="entry name" value="OMP_RagA_SusC"/>
    <property type="match status" value="1"/>
</dbReference>
<dbReference type="InterPro" id="IPR036942">
    <property type="entry name" value="Beta-barrel_TonB_sf"/>
</dbReference>
<dbReference type="EMBL" id="CP032819">
    <property type="protein sequence ID" value="AZS31124.1"/>
    <property type="molecule type" value="Genomic_DNA"/>
</dbReference>
<dbReference type="InterPro" id="IPR039426">
    <property type="entry name" value="TonB-dep_rcpt-like"/>
</dbReference>
<dbReference type="SUPFAM" id="SSF56935">
    <property type="entry name" value="Porins"/>
    <property type="match status" value="1"/>
</dbReference>
<evidence type="ECO:0000256" key="2">
    <source>
        <dbReference type="ARBA" id="ARBA00022448"/>
    </source>
</evidence>
<evidence type="ECO:0000256" key="7">
    <source>
        <dbReference type="PROSITE-ProRule" id="PRU01360"/>
    </source>
</evidence>
<dbReference type="InterPro" id="IPR023996">
    <property type="entry name" value="TonB-dep_OMP_SusC/RagA"/>
</dbReference>
<dbReference type="Gene3D" id="2.40.170.20">
    <property type="entry name" value="TonB-dependent receptor, beta-barrel domain"/>
    <property type="match status" value="1"/>
</dbReference>
<name>A0A3S9VX67_9BACT</name>
<dbReference type="InterPro" id="IPR012910">
    <property type="entry name" value="Plug_dom"/>
</dbReference>
<dbReference type="RefSeq" id="WP_106481521.1">
    <property type="nucleotide sequence ID" value="NZ_CP032819.1"/>
</dbReference>
<protein>
    <submittedName>
        <fullName evidence="9">SusC/RagA family TonB-linked outer membrane protein</fullName>
    </submittedName>
</protein>
<evidence type="ECO:0000256" key="3">
    <source>
        <dbReference type="ARBA" id="ARBA00022452"/>
    </source>
</evidence>
<comment type="similarity">
    <text evidence="7">Belongs to the TonB-dependent receptor family.</text>
</comment>
<keyword evidence="5 7" id="KW-0472">Membrane</keyword>
<dbReference type="GO" id="GO:0009279">
    <property type="term" value="C:cell outer membrane"/>
    <property type="evidence" value="ECO:0007669"/>
    <property type="project" value="UniProtKB-SubCell"/>
</dbReference>
<proteinExistence type="inferred from homology"/>
<feature type="domain" description="Secretin/TonB short N-terminal" evidence="8">
    <location>
        <begin position="69"/>
        <end position="121"/>
    </location>
</feature>
<dbReference type="Pfam" id="PF13715">
    <property type="entry name" value="CarbopepD_reg_2"/>
    <property type="match status" value="1"/>
</dbReference>
<keyword evidence="6 7" id="KW-0998">Cell outer membrane</keyword>
<dbReference type="AlphaFoldDB" id="A0A3S9VX67"/>